<dbReference type="OrthoDB" id="5502755at2"/>
<dbReference type="InterPro" id="IPR029045">
    <property type="entry name" value="ClpP/crotonase-like_dom_sf"/>
</dbReference>
<name>M1MTV2_9CORY</name>
<accession>M1MTV2</accession>
<reference evidence="1 2" key="1">
    <citation type="journal article" date="2012" name="Stand. Genomic Sci.">
        <title>Genome sequence of the halotolerant bacterium Corynebacterium halotolerans type strain YIM 70093(T) (= DSM 44683(T)).</title>
        <authorList>
            <person name="Ruckert C."/>
            <person name="Albersmeier A."/>
            <person name="Al-Dilaimi A."/>
            <person name="Niehaus K."/>
            <person name="Szczepanowski R."/>
            <person name="Kalinowski J."/>
        </authorList>
    </citation>
    <scope>NUCLEOTIDE SEQUENCE [LARGE SCALE GENOMIC DNA]</scope>
    <source>
        <strain evidence="1">YIM 70093</strain>
    </source>
</reference>
<dbReference type="KEGG" id="chn:A605_00540"/>
<dbReference type="Pfam" id="PF06833">
    <property type="entry name" value="MdcE"/>
    <property type="match status" value="1"/>
</dbReference>
<dbReference type="NCBIfam" id="TIGR03134">
    <property type="entry name" value="malonate_gamma"/>
    <property type="match status" value="1"/>
</dbReference>
<dbReference type="RefSeq" id="WP_015399548.1">
    <property type="nucleotide sequence ID" value="NC_020302.1"/>
</dbReference>
<sequence length="273" mass="28952">MTTPDTLTLDTLTVPEFGRAWFTALNTAATPGHGALLTGEVDLNGTAAALAAIVPDPDNAFPRVRQGEVGLKESLDLAAWVNGLDDPQQPVVLIIDVPSQAYGYVEELFGINYALATSVNALAQARLNGRPIISFIVGNAISGAFLATGLQSNRIVALDHEGVQVQVMSKKAAARITQRTVEELDKAAESVPAMAFDGASFATLGAVSEVITPQNPEAPTEEDLETARKTLVGALGDIRSDSDHSLRSRLESKEAHDSRALSLKVREVVNAQW</sequence>
<keyword evidence="2" id="KW-1185">Reference proteome</keyword>
<evidence type="ECO:0000313" key="2">
    <source>
        <dbReference type="Proteomes" id="UP000011723"/>
    </source>
</evidence>
<dbReference type="STRING" id="1121362.A605_00540"/>
<dbReference type="SUPFAM" id="SSF52096">
    <property type="entry name" value="ClpP/crotonase"/>
    <property type="match status" value="1"/>
</dbReference>
<dbReference type="AlphaFoldDB" id="M1MTV2"/>
<dbReference type="eggNOG" id="COG4799">
    <property type="taxonomic scope" value="Bacteria"/>
</dbReference>
<proteinExistence type="predicted"/>
<protein>
    <submittedName>
        <fullName evidence="1">Malonate decarboxylase subunit gamma</fullName>
    </submittedName>
</protein>
<dbReference type="EMBL" id="CP003697">
    <property type="protein sequence ID" value="AGF71124.1"/>
    <property type="molecule type" value="Genomic_DNA"/>
</dbReference>
<dbReference type="HOGENOM" id="CLU_094954_0_0_11"/>
<dbReference type="Gene3D" id="3.90.226.10">
    <property type="entry name" value="2-enoyl-CoA Hydratase, Chain A, domain 1"/>
    <property type="match status" value="1"/>
</dbReference>
<gene>
    <name evidence="1" type="ORF">A605_00540</name>
</gene>
<dbReference type="Proteomes" id="UP000011723">
    <property type="component" value="Chromosome"/>
</dbReference>
<evidence type="ECO:0000313" key="1">
    <source>
        <dbReference type="EMBL" id="AGF71124.1"/>
    </source>
</evidence>
<organism evidence="1 2">
    <name type="scientific">Corynebacterium halotolerans YIM 70093 = DSM 44683</name>
    <dbReference type="NCBI Taxonomy" id="1121362"/>
    <lineage>
        <taxon>Bacteria</taxon>
        <taxon>Bacillati</taxon>
        <taxon>Actinomycetota</taxon>
        <taxon>Actinomycetes</taxon>
        <taxon>Mycobacteriales</taxon>
        <taxon>Corynebacteriaceae</taxon>
        <taxon>Corynebacterium</taxon>
    </lineage>
</organism>
<dbReference type="GO" id="GO:0005975">
    <property type="term" value="P:carbohydrate metabolic process"/>
    <property type="evidence" value="ECO:0007669"/>
    <property type="project" value="InterPro"/>
</dbReference>
<dbReference type="InterPro" id="IPR009648">
    <property type="entry name" value="Malonate_gamma"/>
</dbReference>
<dbReference type="PATRIC" id="fig|1121362.3.peg.102"/>